<dbReference type="AlphaFoldDB" id="A0A2M6U875"/>
<dbReference type="RefSeq" id="WP_100175997.1">
    <property type="nucleotide sequence ID" value="NZ_LFJC01000003.1"/>
</dbReference>
<dbReference type="InterPro" id="IPR001227">
    <property type="entry name" value="Ac_transferase_dom_sf"/>
</dbReference>
<dbReference type="Pfam" id="PF00698">
    <property type="entry name" value="Acyl_transf_1"/>
    <property type="match status" value="1"/>
</dbReference>
<keyword evidence="1" id="KW-0596">Phosphopantetheine</keyword>
<accession>A0A2M6U875</accession>
<dbReference type="PANTHER" id="PTHR43775:SF37">
    <property type="entry name" value="SI:DKEY-61P9.11"/>
    <property type="match status" value="1"/>
</dbReference>
<evidence type="ECO:0000259" key="3">
    <source>
        <dbReference type="SMART" id="SM00827"/>
    </source>
</evidence>
<sequence>MQLQNVFMFSGQGSQYYQMGRALYEAGGTFRSSMDNLDHWMVENAGRSVLRELYGDSSKAETFDDIRVTHPAIFMVEVSMAYQLIASGILPSVTLGASLGSYAAAVVSGCISAEAALGLVIRNADCIATYCEYGTMLAVIGEAGIQTYDHEEIAIAALNFPGHRVISGGSKAISEVEAALRAGGAISQRLPVKYAFHSKWIDAARSPFLERAAAVATGDAEIPLACCAHTKILSELPQDYFWDVARRPINFAETVKQVQALGIFRYIDAGPSGTLATFLKYTLPKPSAEAIASVMSPYGSDVRNLAALCSHPS</sequence>
<dbReference type="GO" id="GO:0005886">
    <property type="term" value="C:plasma membrane"/>
    <property type="evidence" value="ECO:0007669"/>
    <property type="project" value="TreeGrafter"/>
</dbReference>
<dbReference type="Gene3D" id="3.40.366.10">
    <property type="entry name" value="Malonyl-Coenzyme A Acyl Carrier Protein, domain 2"/>
    <property type="match status" value="1"/>
</dbReference>
<keyword evidence="5" id="KW-1185">Reference proteome</keyword>
<gene>
    <name evidence="4" type="ORF">TSA1_08370</name>
</gene>
<dbReference type="PANTHER" id="PTHR43775">
    <property type="entry name" value="FATTY ACID SYNTHASE"/>
    <property type="match status" value="1"/>
</dbReference>
<dbReference type="InterPro" id="IPR016035">
    <property type="entry name" value="Acyl_Trfase/lysoPLipase"/>
</dbReference>
<keyword evidence="2" id="KW-0597">Phosphoprotein</keyword>
<name>A0A2M6U875_9BRAD</name>
<evidence type="ECO:0000313" key="5">
    <source>
        <dbReference type="Proteomes" id="UP000228930"/>
    </source>
</evidence>
<evidence type="ECO:0000256" key="1">
    <source>
        <dbReference type="ARBA" id="ARBA00022450"/>
    </source>
</evidence>
<dbReference type="SUPFAM" id="SSF55048">
    <property type="entry name" value="Probable ACP-binding domain of malonyl-CoA ACP transacylase"/>
    <property type="match status" value="1"/>
</dbReference>
<evidence type="ECO:0000313" key="4">
    <source>
        <dbReference type="EMBL" id="PIT00785.1"/>
    </source>
</evidence>
<organism evidence="4 5">
    <name type="scientific">Bradyrhizobium nitroreducens</name>
    <dbReference type="NCBI Taxonomy" id="709803"/>
    <lineage>
        <taxon>Bacteria</taxon>
        <taxon>Pseudomonadati</taxon>
        <taxon>Pseudomonadota</taxon>
        <taxon>Alphaproteobacteria</taxon>
        <taxon>Hyphomicrobiales</taxon>
        <taxon>Nitrobacteraceae</taxon>
        <taxon>Bradyrhizobium</taxon>
    </lineage>
</organism>
<dbReference type="EMBL" id="LFJC01000003">
    <property type="protein sequence ID" value="PIT00785.1"/>
    <property type="molecule type" value="Genomic_DNA"/>
</dbReference>
<reference evidence="4 5" key="1">
    <citation type="submission" date="2015-06" db="EMBL/GenBank/DDBJ databases">
        <title>Comparative genome analysis of nirS-carrying Bradyrhizobium sp. strains.</title>
        <authorList>
            <person name="Ishii S."/>
            <person name="Jang J."/>
            <person name="Nishizawa T."/>
            <person name="Senoo K."/>
        </authorList>
    </citation>
    <scope>NUCLEOTIDE SEQUENCE [LARGE SCALE GENOMIC DNA]</scope>
    <source>
        <strain evidence="4 5">TSA1</strain>
    </source>
</reference>
<dbReference type="InterPro" id="IPR016036">
    <property type="entry name" value="Malonyl_transacylase_ACP-bd"/>
</dbReference>
<protein>
    <recommendedName>
        <fullName evidence="3">Malonyl-CoA:ACP transacylase (MAT) domain-containing protein</fullName>
    </recommendedName>
</protein>
<feature type="domain" description="Malonyl-CoA:ACP transacylase (MAT)" evidence="3">
    <location>
        <begin position="8"/>
        <end position="312"/>
    </location>
</feature>
<dbReference type="GO" id="GO:0071770">
    <property type="term" value="P:DIM/DIP cell wall layer assembly"/>
    <property type="evidence" value="ECO:0007669"/>
    <property type="project" value="TreeGrafter"/>
</dbReference>
<dbReference type="Proteomes" id="UP000228930">
    <property type="component" value="Unassembled WGS sequence"/>
</dbReference>
<dbReference type="SMART" id="SM00827">
    <property type="entry name" value="PKS_AT"/>
    <property type="match status" value="1"/>
</dbReference>
<dbReference type="GO" id="GO:0005737">
    <property type="term" value="C:cytoplasm"/>
    <property type="evidence" value="ECO:0007669"/>
    <property type="project" value="TreeGrafter"/>
</dbReference>
<dbReference type="SUPFAM" id="SSF52151">
    <property type="entry name" value="FabD/lysophospholipase-like"/>
    <property type="match status" value="1"/>
</dbReference>
<proteinExistence type="predicted"/>
<evidence type="ECO:0000256" key="2">
    <source>
        <dbReference type="ARBA" id="ARBA00022553"/>
    </source>
</evidence>
<dbReference type="InterPro" id="IPR050091">
    <property type="entry name" value="PKS_NRPS_Biosynth_Enz"/>
</dbReference>
<comment type="caution">
    <text evidence="4">The sequence shown here is derived from an EMBL/GenBank/DDBJ whole genome shotgun (WGS) entry which is preliminary data.</text>
</comment>
<dbReference type="GO" id="GO:0006633">
    <property type="term" value="P:fatty acid biosynthetic process"/>
    <property type="evidence" value="ECO:0007669"/>
    <property type="project" value="TreeGrafter"/>
</dbReference>
<dbReference type="InterPro" id="IPR014043">
    <property type="entry name" value="Acyl_transferase_dom"/>
</dbReference>
<dbReference type="GO" id="GO:0004312">
    <property type="term" value="F:fatty acid synthase activity"/>
    <property type="evidence" value="ECO:0007669"/>
    <property type="project" value="TreeGrafter"/>
</dbReference>